<sequence length="259" mass="29599">MASPMRRPLPAHLPKQRGQQARIELNVLRLDEDGNSLYDEDFDPNVCHCFPNTSSLHIPSMLYDHINCPHHNTKHIQPAQAQVFAYPWTAATNKRRQTVGGGGRKPRSPAADSLVSDKLSLIEEEPRTPFVIKTAPPFANPSVFMESKGEPPFTAPAYSRWESHGGKDVPRAQSVPSLTGYNQPRTPRQYEDPNPNISTPYVTNYNRRPVSIRDRQFDGRYIDPKDGQVYKFRVKYGKKEIEADRKQDDTIREEPEEYN</sequence>
<dbReference type="HOGENOM" id="CLU_1074611_0_0_1"/>
<evidence type="ECO:0000256" key="1">
    <source>
        <dbReference type="SAM" id="MobiDB-lite"/>
    </source>
</evidence>
<proteinExistence type="predicted"/>
<evidence type="ECO:0000313" key="4">
    <source>
        <dbReference type="Proteomes" id="UP000005408"/>
    </source>
</evidence>
<evidence type="ECO:0000313" key="3">
    <source>
        <dbReference type="EnsemblMetazoa" id="G22088.1:cds"/>
    </source>
</evidence>
<reference evidence="3" key="2">
    <citation type="submission" date="2022-08" db="UniProtKB">
        <authorList>
            <consortium name="EnsemblMetazoa"/>
        </authorList>
    </citation>
    <scope>IDENTIFICATION</scope>
    <source>
        <strain evidence="3">05x7-T-G4-1.051#20</strain>
    </source>
</reference>
<organism evidence="2">
    <name type="scientific">Magallana gigas</name>
    <name type="common">Pacific oyster</name>
    <name type="synonym">Crassostrea gigas</name>
    <dbReference type="NCBI Taxonomy" id="29159"/>
    <lineage>
        <taxon>Eukaryota</taxon>
        <taxon>Metazoa</taxon>
        <taxon>Spiralia</taxon>
        <taxon>Lophotrochozoa</taxon>
        <taxon>Mollusca</taxon>
        <taxon>Bivalvia</taxon>
        <taxon>Autobranchia</taxon>
        <taxon>Pteriomorphia</taxon>
        <taxon>Ostreida</taxon>
        <taxon>Ostreoidea</taxon>
        <taxon>Ostreidae</taxon>
        <taxon>Magallana</taxon>
    </lineage>
</organism>
<gene>
    <name evidence="2" type="ORF">CGI_10012416</name>
</gene>
<dbReference type="EMBL" id="JH818211">
    <property type="protein sequence ID" value="EKC18441.1"/>
    <property type="molecule type" value="Genomic_DNA"/>
</dbReference>
<name>K1QAB8_MAGGI</name>
<dbReference type="Proteomes" id="UP000005408">
    <property type="component" value="Unassembled WGS sequence"/>
</dbReference>
<dbReference type="AlphaFoldDB" id="K1QAB8"/>
<feature type="compositionally biased region" description="Polar residues" evidence="1">
    <location>
        <begin position="174"/>
        <end position="186"/>
    </location>
</feature>
<feature type="compositionally biased region" description="Basic and acidic residues" evidence="1">
    <location>
        <begin position="237"/>
        <end position="253"/>
    </location>
</feature>
<evidence type="ECO:0000313" key="2">
    <source>
        <dbReference type="EMBL" id="EKC18441.1"/>
    </source>
</evidence>
<feature type="compositionally biased region" description="Polar residues" evidence="1">
    <location>
        <begin position="195"/>
        <end position="206"/>
    </location>
</feature>
<protein>
    <submittedName>
        <fullName evidence="2 3">Uncharacterized protein</fullName>
    </submittedName>
</protein>
<keyword evidence="4" id="KW-1185">Reference proteome</keyword>
<dbReference type="EnsemblMetazoa" id="G22088.1">
    <property type="protein sequence ID" value="G22088.1:cds"/>
    <property type="gene ID" value="G22088"/>
</dbReference>
<accession>K1QAB8</accession>
<reference evidence="2" key="1">
    <citation type="journal article" date="2012" name="Nature">
        <title>The oyster genome reveals stress adaptation and complexity of shell formation.</title>
        <authorList>
            <person name="Zhang G."/>
            <person name="Fang X."/>
            <person name="Guo X."/>
            <person name="Li L."/>
            <person name="Luo R."/>
            <person name="Xu F."/>
            <person name="Yang P."/>
            <person name="Zhang L."/>
            <person name="Wang X."/>
            <person name="Qi H."/>
            <person name="Xiong Z."/>
            <person name="Que H."/>
            <person name="Xie Y."/>
            <person name="Holland P.W."/>
            <person name="Paps J."/>
            <person name="Zhu Y."/>
            <person name="Wu F."/>
            <person name="Chen Y."/>
            <person name="Wang J."/>
            <person name="Peng C."/>
            <person name="Meng J."/>
            <person name="Yang L."/>
            <person name="Liu J."/>
            <person name="Wen B."/>
            <person name="Zhang N."/>
            <person name="Huang Z."/>
            <person name="Zhu Q."/>
            <person name="Feng Y."/>
            <person name="Mount A."/>
            <person name="Hedgecock D."/>
            <person name="Xu Z."/>
            <person name="Liu Y."/>
            <person name="Domazet-Loso T."/>
            <person name="Du Y."/>
            <person name="Sun X."/>
            <person name="Zhang S."/>
            <person name="Liu B."/>
            <person name="Cheng P."/>
            <person name="Jiang X."/>
            <person name="Li J."/>
            <person name="Fan D."/>
            <person name="Wang W."/>
            <person name="Fu W."/>
            <person name="Wang T."/>
            <person name="Wang B."/>
            <person name="Zhang J."/>
            <person name="Peng Z."/>
            <person name="Li Y."/>
            <person name="Li N."/>
            <person name="Wang J."/>
            <person name="Chen M."/>
            <person name="He Y."/>
            <person name="Tan F."/>
            <person name="Song X."/>
            <person name="Zheng Q."/>
            <person name="Huang R."/>
            <person name="Yang H."/>
            <person name="Du X."/>
            <person name="Chen L."/>
            <person name="Yang M."/>
            <person name="Gaffney P.M."/>
            <person name="Wang S."/>
            <person name="Luo L."/>
            <person name="She Z."/>
            <person name="Ming Y."/>
            <person name="Huang W."/>
            <person name="Zhang S."/>
            <person name="Huang B."/>
            <person name="Zhang Y."/>
            <person name="Qu T."/>
            <person name="Ni P."/>
            <person name="Miao G."/>
            <person name="Wang J."/>
            <person name="Wang Q."/>
            <person name="Steinberg C.E."/>
            <person name="Wang H."/>
            <person name="Li N."/>
            <person name="Qian L."/>
            <person name="Zhang G."/>
            <person name="Li Y."/>
            <person name="Yang H."/>
            <person name="Liu X."/>
            <person name="Wang J."/>
            <person name="Yin Y."/>
            <person name="Wang J."/>
        </authorList>
    </citation>
    <scope>NUCLEOTIDE SEQUENCE [LARGE SCALE GENOMIC DNA]</scope>
    <source>
        <strain evidence="2">05x7-T-G4-1.051#20</strain>
    </source>
</reference>
<dbReference type="EnsemblMetazoa" id="G22088.2">
    <property type="protein sequence ID" value="G22088.2:cds"/>
    <property type="gene ID" value="G22088"/>
</dbReference>
<feature type="region of interest" description="Disordered" evidence="1">
    <location>
        <begin position="237"/>
        <end position="259"/>
    </location>
</feature>
<dbReference type="EnsemblMetazoa" id="G22088.3">
    <property type="protein sequence ID" value="G22088.3:cds"/>
    <property type="gene ID" value="G22088"/>
</dbReference>
<feature type="compositionally biased region" description="Basic and acidic residues" evidence="1">
    <location>
        <begin position="161"/>
        <end position="170"/>
    </location>
</feature>
<feature type="region of interest" description="Disordered" evidence="1">
    <location>
        <begin position="155"/>
        <end position="208"/>
    </location>
</feature>